<name>A0ABY7JNM6_9FIRM</name>
<feature type="signal peptide" evidence="1">
    <location>
        <begin position="1"/>
        <end position="27"/>
    </location>
</feature>
<protein>
    <submittedName>
        <fullName evidence="2">Cell wall-binding repeat-containing protein</fullName>
    </submittedName>
</protein>
<dbReference type="InterPro" id="IPR007253">
    <property type="entry name" value="Cell_wall-bd_2"/>
</dbReference>
<dbReference type="PANTHER" id="PTHR30032">
    <property type="entry name" value="N-ACETYLMURAMOYL-L-ALANINE AMIDASE-RELATED"/>
    <property type="match status" value="1"/>
</dbReference>
<reference evidence="2" key="1">
    <citation type="submission" date="2022-12" db="EMBL/GenBank/DDBJ databases">
        <title>Peptostreptococcus.</title>
        <authorList>
            <person name="Lee S.H."/>
        </authorList>
    </citation>
    <scope>NUCLEOTIDE SEQUENCE</scope>
    <source>
        <strain evidence="2">CBA3647</strain>
    </source>
</reference>
<evidence type="ECO:0000313" key="3">
    <source>
        <dbReference type="Proteomes" id="UP001164187"/>
    </source>
</evidence>
<keyword evidence="1" id="KW-0732">Signal</keyword>
<dbReference type="InterPro" id="IPR051922">
    <property type="entry name" value="Bact_Sporulation_Assoc"/>
</dbReference>
<dbReference type="EMBL" id="CP114052">
    <property type="protein sequence ID" value="WAW14983.1"/>
    <property type="molecule type" value="Genomic_DNA"/>
</dbReference>
<evidence type="ECO:0000256" key="1">
    <source>
        <dbReference type="SAM" id="SignalP"/>
    </source>
</evidence>
<proteinExistence type="predicted"/>
<dbReference type="PANTHER" id="PTHR30032:SF4">
    <property type="entry name" value="AMIDASE ENHANCER"/>
    <property type="match status" value="1"/>
</dbReference>
<organism evidence="2 3">
    <name type="scientific">Peptostreptococcus equinus</name>
    <dbReference type="NCBI Taxonomy" id="3003601"/>
    <lineage>
        <taxon>Bacteria</taxon>
        <taxon>Bacillati</taxon>
        <taxon>Bacillota</taxon>
        <taxon>Clostridia</taxon>
        <taxon>Peptostreptococcales</taxon>
        <taxon>Peptostreptococcaceae</taxon>
        <taxon>Peptostreptococcus</taxon>
    </lineage>
</organism>
<dbReference type="Proteomes" id="UP001164187">
    <property type="component" value="Chromosome"/>
</dbReference>
<evidence type="ECO:0000313" key="2">
    <source>
        <dbReference type="EMBL" id="WAW14983.1"/>
    </source>
</evidence>
<keyword evidence="3" id="KW-1185">Reference proteome</keyword>
<sequence length="468" mass="50579">MKLRNKILNVSLLSAVMFAGSVLSSNAMPTSIYSGVDRAQTSIKSSDMMDSKAITIASGDSYADALSAYNIASWYKTKLILVSKDTDLSNFIKNKQPDNIFIVGGPSSLNGLAINQINDYALMNNVKIERISGIGRYETNMETLKKTGYKTVGVADGRNFPDALSSIGLLSNKQYGLKLVDGSMPYNASGLSIAYTFGGTNSVHQNGGKRLFGGDRYTTSQAINNELGVPENIAVSLGNDFPDALSALNIVIANKSKTASMIVDKSQTYFTDGQAKYAVSAKSAYLLGGQLPSGIIQEIKAMPKLINKPAVKPTTYSYKPNPPASKPVVVQSNNPSGVTAAKLNAVLKGPCTGKGQFIIDLSNKYKQDPALMVSIMGAETGFGRYIRHTNNPMSVLWNRAGRSTYPTIEAGIEAGIKNIATNKAYNNCRDFNAFARVYLGYESAEYKNQLNKYYTSLTGRNIYSVRVR</sequence>
<feature type="chain" id="PRO_5046959000" evidence="1">
    <location>
        <begin position="28"/>
        <end position="468"/>
    </location>
</feature>
<accession>A0ABY7JNM6</accession>
<dbReference type="Gene3D" id="3.40.50.12090">
    <property type="match status" value="1"/>
</dbReference>
<gene>
    <name evidence="2" type="ORF">O0R46_00565</name>
</gene>
<dbReference type="RefSeq" id="WP_269311675.1">
    <property type="nucleotide sequence ID" value="NZ_CP114052.1"/>
</dbReference>
<dbReference type="Pfam" id="PF04122">
    <property type="entry name" value="CW_binding_2"/>
    <property type="match status" value="3"/>
</dbReference>